<protein>
    <submittedName>
        <fullName evidence="1">Potassium transporter 11-like isoform X2</fullName>
    </submittedName>
</protein>
<dbReference type="EMBL" id="GGEC01079279">
    <property type="protein sequence ID" value="MBX59763.1"/>
    <property type="molecule type" value="Transcribed_RNA"/>
</dbReference>
<reference evidence="1" key="1">
    <citation type="submission" date="2018-02" db="EMBL/GenBank/DDBJ databases">
        <title>Rhizophora mucronata_Transcriptome.</title>
        <authorList>
            <person name="Meera S.P."/>
            <person name="Sreeshan A."/>
            <person name="Augustine A."/>
        </authorList>
    </citation>
    <scope>NUCLEOTIDE SEQUENCE</scope>
    <source>
        <tissue evidence="1">Leaf</tissue>
    </source>
</reference>
<proteinExistence type="predicted"/>
<sequence length="64" mass="7404">MHICNQQLFFYRILNPFLLSRSYSPLCAPPQHPYNYSKTLPHQPPSGCSLGQMTEKLNLHAMEI</sequence>
<dbReference type="AlphaFoldDB" id="A0A2P2PYN6"/>
<evidence type="ECO:0000313" key="1">
    <source>
        <dbReference type="EMBL" id="MBX59763.1"/>
    </source>
</evidence>
<name>A0A2P2PYN6_RHIMU</name>
<organism evidence="1">
    <name type="scientific">Rhizophora mucronata</name>
    <name type="common">Asiatic mangrove</name>
    <dbReference type="NCBI Taxonomy" id="61149"/>
    <lineage>
        <taxon>Eukaryota</taxon>
        <taxon>Viridiplantae</taxon>
        <taxon>Streptophyta</taxon>
        <taxon>Embryophyta</taxon>
        <taxon>Tracheophyta</taxon>
        <taxon>Spermatophyta</taxon>
        <taxon>Magnoliopsida</taxon>
        <taxon>eudicotyledons</taxon>
        <taxon>Gunneridae</taxon>
        <taxon>Pentapetalae</taxon>
        <taxon>rosids</taxon>
        <taxon>fabids</taxon>
        <taxon>Malpighiales</taxon>
        <taxon>Rhizophoraceae</taxon>
        <taxon>Rhizophora</taxon>
    </lineage>
</organism>
<accession>A0A2P2PYN6</accession>